<dbReference type="SMART" id="SM00421">
    <property type="entry name" value="HTH_LUXR"/>
    <property type="match status" value="1"/>
</dbReference>
<dbReference type="AlphaFoldDB" id="A0A919DNI5"/>
<dbReference type="InterPro" id="IPR000792">
    <property type="entry name" value="Tscrpt_reg_LuxR_C"/>
</dbReference>
<feature type="region of interest" description="Disordered" evidence="3">
    <location>
        <begin position="476"/>
        <end position="551"/>
    </location>
</feature>
<dbReference type="EMBL" id="BNBT01000041">
    <property type="protein sequence ID" value="GHE60326.1"/>
    <property type="molecule type" value="Genomic_DNA"/>
</dbReference>
<reference evidence="5" key="2">
    <citation type="submission" date="2020-09" db="EMBL/GenBank/DDBJ databases">
        <authorList>
            <person name="Sun Q."/>
            <person name="Ohkuma M."/>
        </authorList>
    </citation>
    <scope>NUCLEOTIDE SEQUENCE</scope>
    <source>
        <strain evidence="5">JCM 4784</strain>
    </source>
</reference>
<evidence type="ECO:0000256" key="3">
    <source>
        <dbReference type="SAM" id="MobiDB-lite"/>
    </source>
</evidence>
<feature type="compositionally biased region" description="Basic and acidic residues" evidence="3">
    <location>
        <begin position="494"/>
        <end position="507"/>
    </location>
</feature>
<evidence type="ECO:0000256" key="1">
    <source>
        <dbReference type="ARBA" id="ARBA00022741"/>
    </source>
</evidence>
<dbReference type="PANTHER" id="PTHR16305:SF35">
    <property type="entry name" value="TRANSCRIPTIONAL ACTIVATOR DOMAIN"/>
    <property type="match status" value="1"/>
</dbReference>
<dbReference type="InterPro" id="IPR027417">
    <property type="entry name" value="P-loop_NTPase"/>
</dbReference>
<evidence type="ECO:0000259" key="4">
    <source>
        <dbReference type="PROSITE" id="PS50043"/>
    </source>
</evidence>
<dbReference type="GO" id="GO:0006355">
    <property type="term" value="P:regulation of DNA-templated transcription"/>
    <property type="evidence" value="ECO:0007669"/>
    <property type="project" value="InterPro"/>
</dbReference>
<keyword evidence="1" id="KW-0547">Nucleotide-binding</keyword>
<dbReference type="GO" id="GO:0003677">
    <property type="term" value="F:DNA binding"/>
    <property type="evidence" value="ECO:0007669"/>
    <property type="project" value="InterPro"/>
</dbReference>
<organism evidence="5 6">
    <name type="scientific">Streptomyces longispororuber</name>
    <dbReference type="NCBI Taxonomy" id="68230"/>
    <lineage>
        <taxon>Bacteria</taxon>
        <taxon>Bacillati</taxon>
        <taxon>Actinomycetota</taxon>
        <taxon>Actinomycetes</taxon>
        <taxon>Kitasatosporales</taxon>
        <taxon>Streptomycetaceae</taxon>
        <taxon>Streptomyces</taxon>
    </lineage>
</organism>
<dbReference type="GO" id="GO:0005737">
    <property type="term" value="C:cytoplasm"/>
    <property type="evidence" value="ECO:0007669"/>
    <property type="project" value="TreeGrafter"/>
</dbReference>
<dbReference type="PANTHER" id="PTHR16305">
    <property type="entry name" value="TESTICULAR SOLUBLE ADENYLYL CYCLASE"/>
    <property type="match status" value="1"/>
</dbReference>
<dbReference type="PROSITE" id="PS50043">
    <property type="entry name" value="HTH_LUXR_2"/>
    <property type="match status" value="1"/>
</dbReference>
<keyword evidence="2" id="KW-0067">ATP-binding</keyword>
<comment type="caution">
    <text evidence="5">The sequence shown here is derived from an EMBL/GenBank/DDBJ whole genome shotgun (WGS) entry which is preliminary data.</text>
</comment>
<dbReference type="SUPFAM" id="SSF52540">
    <property type="entry name" value="P-loop containing nucleoside triphosphate hydrolases"/>
    <property type="match status" value="1"/>
</dbReference>
<feature type="domain" description="HTH luxR-type" evidence="4">
    <location>
        <begin position="919"/>
        <end position="984"/>
    </location>
</feature>
<dbReference type="PRINTS" id="PR00038">
    <property type="entry name" value="HTHLUXR"/>
</dbReference>
<evidence type="ECO:0000313" key="6">
    <source>
        <dbReference type="Proteomes" id="UP000608024"/>
    </source>
</evidence>
<dbReference type="PROSITE" id="PS00622">
    <property type="entry name" value="HTH_LUXR_1"/>
    <property type="match status" value="1"/>
</dbReference>
<protein>
    <submittedName>
        <fullName evidence="5">LuxR family transcriptional regulator</fullName>
    </submittedName>
</protein>
<reference evidence="5" key="1">
    <citation type="journal article" date="2014" name="Int. J. Syst. Evol. Microbiol.">
        <title>Complete genome sequence of Corynebacterium casei LMG S-19264T (=DSM 44701T), isolated from a smear-ripened cheese.</title>
        <authorList>
            <consortium name="US DOE Joint Genome Institute (JGI-PGF)"/>
            <person name="Walter F."/>
            <person name="Albersmeier A."/>
            <person name="Kalinowski J."/>
            <person name="Ruckert C."/>
        </authorList>
    </citation>
    <scope>NUCLEOTIDE SEQUENCE</scope>
    <source>
        <strain evidence="5">JCM 4784</strain>
    </source>
</reference>
<dbReference type="Pfam" id="PF00196">
    <property type="entry name" value="GerE"/>
    <property type="match status" value="1"/>
</dbReference>
<keyword evidence="6" id="KW-1185">Reference proteome</keyword>
<dbReference type="InterPro" id="IPR041664">
    <property type="entry name" value="AAA_16"/>
</dbReference>
<dbReference type="Gene3D" id="1.10.10.10">
    <property type="entry name" value="Winged helix-like DNA-binding domain superfamily/Winged helix DNA-binding domain"/>
    <property type="match status" value="1"/>
</dbReference>
<dbReference type="GO" id="GO:0005524">
    <property type="term" value="F:ATP binding"/>
    <property type="evidence" value="ECO:0007669"/>
    <property type="project" value="UniProtKB-KW"/>
</dbReference>
<dbReference type="Proteomes" id="UP000608024">
    <property type="component" value="Unassembled WGS sequence"/>
</dbReference>
<dbReference type="InterPro" id="IPR016032">
    <property type="entry name" value="Sig_transdc_resp-reg_C-effctor"/>
</dbReference>
<evidence type="ECO:0000313" key="5">
    <source>
        <dbReference type="EMBL" id="GHE60326.1"/>
    </source>
</evidence>
<dbReference type="CDD" id="cd06170">
    <property type="entry name" value="LuxR_C_like"/>
    <property type="match status" value="1"/>
</dbReference>
<evidence type="ECO:0000256" key="2">
    <source>
        <dbReference type="ARBA" id="ARBA00022840"/>
    </source>
</evidence>
<dbReference type="SUPFAM" id="SSF46894">
    <property type="entry name" value="C-terminal effector domain of the bipartite response regulators"/>
    <property type="match status" value="1"/>
</dbReference>
<sequence>MVESVDVTMVGRERERTALADFVAADGGRALVLRGDAGVGKSALLDHVAALAAGRGHRVLRAAGVEAEAELPFAGLHQFLYPLLPSLDRLDDRHRRVFDVVFGRSEGPPPSVMTLGIAVLDLLALAASHEPLLLVLDDGQWFDTSSTEVCGFVGRRLTGSSVGLVVGLRAEVPSGFDTAALPELPVGGLSERASEHLLDLRNPELDPRTRRLILAEAQGNPLALLELPPHLLRGGRTAGGHSAVPAHTGVPLPQRLQQIYGARIAALSGTVRAELLRGALDGVGAGAAAGHTRGTRYRMRDVDAAAAYGLLDIDPLSGEVAFRHPLVRSAVVQQATPNERRAAHAALAHVHREDVERRAVHLAASTVDPDEQVAAALEAAADSATVRGGSLAAVSWLTRAAELSESHGERSRRLGSAAFVAGLAGLLDRAQQLVRSDAVSGTDESPASVVAAAYGAFYEDGDVRFSRQQVVAAIEGIRDGGTPAPDLGTSSAGDAREPHAGAERDADPDADQPRPTTGDANTHAPHPATTRDTTAHAPHPAASQDRPSHPRDEVLTRLVNLLLAISQYASEAASWERTHALLASLGDRVTAHSRIYEDAWGDVVLRGTGVRERVERALADLRGREPWEITRLCVAAYHVDALGPYRRHLQRVVDREVETGAVASGMTMLHLVMLDQMAAGEWDDAERTGRRGLELTTSHHHALFAHHTRAYLGLLAALRGRTDRARELQAAVEAWARPRGVGFLTQLADAIGTTAALTDGDYEAAYLHAIGITPPGTFTPYAHQAPRTLLDLVEAALHTGRTEQARRHALAARRAGLPAVSPRLALLTYGALAMTATDLAEADAMYRRAETHPAGAAFPFELARIRLAHGVRLRHTRGPGAARPALTLAADAFTRLGTPPWAERARAELRAAGASAPAARAHRAPLTWQERRVAELAASGLTNKEIGARTHLSPRTVSSHLYRVFPKLGITSRAALRDALGRLPEERNP</sequence>
<dbReference type="InterPro" id="IPR036388">
    <property type="entry name" value="WH-like_DNA-bd_sf"/>
</dbReference>
<name>A0A919DNI5_9ACTN</name>
<dbReference type="Pfam" id="PF13191">
    <property type="entry name" value="AAA_16"/>
    <property type="match status" value="1"/>
</dbReference>
<gene>
    <name evidence="5" type="ORF">GCM10018785_31780</name>
</gene>
<accession>A0A919DNI5</accession>
<proteinExistence type="predicted"/>
<dbReference type="GO" id="GO:0004016">
    <property type="term" value="F:adenylate cyclase activity"/>
    <property type="evidence" value="ECO:0007669"/>
    <property type="project" value="TreeGrafter"/>
</dbReference>